<protein>
    <recommendedName>
        <fullName evidence="1">Nudix hydrolase domain-containing protein</fullName>
    </recommendedName>
</protein>
<sequence length="152" mass="16783">MWIARRSLTKPNYPGKLDHLAAGGISAGSGVWETLLKECTEEACIPESLASTARPAGTVSYAYEQDSALYLECQFVYDLEVPESFQPRVGDGEVQEFYLWPLDKVRGAIATQEFKPNCALVILDFLIRNGHIQPDTGDAMRSGCPTLTARRL</sequence>
<dbReference type="Gene3D" id="3.90.79.10">
    <property type="entry name" value="Nucleoside Triphosphate Pyrophosphohydrolase"/>
    <property type="match status" value="1"/>
</dbReference>
<dbReference type="EMBL" id="WNYA01001874">
    <property type="protein sequence ID" value="KAG8544948.1"/>
    <property type="molecule type" value="Genomic_DNA"/>
</dbReference>
<dbReference type="CDD" id="cd03676">
    <property type="entry name" value="NUDIX_Tnr3_like"/>
    <property type="match status" value="1"/>
</dbReference>
<feature type="domain" description="Nudix hydrolase" evidence="1">
    <location>
        <begin position="1"/>
        <end position="124"/>
    </location>
</feature>
<accession>A0AAV6ZGE2</accession>
<evidence type="ECO:0000259" key="1">
    <source>
        <dbReference type="PROSITE" id="PS51462"/>
    </source>
</evidence>
<comment type="caution">
    <text evidence="2">The sequence shown here is derived from an EMBL/GenBank/DDBJ whole genome shotgun (WGS) entry which is preliminary data.</text>
</comment>
<gene>
    <name evidence="2" type="ORF">GDO81_021580</name>
</gene>
<evidence type="ECO:0000313" key="2">
    <source>
        <dbReference type="EMBL" id="KAG8544948.1"/>
    </source>
</evidence>
<dbReference type="InterPro" id="IPR015797">
    <property type="entry name" value="NUDIX_hydrolase-like_dom_sf"/>
</dbReference>
<proteinExistence type="predicted"/>
<dbReference type="PANTHER" id="PTHR13622">
    <property type="entry name" value="THIAMIN PYROPHOSPHOKINASE"/>
    <property type="match status" value="1"/>
</dbReference>
<reference evidence="2" key="1">
    <citation type="thesis" date="2020" institute="ProQuest LLC" country="789 East Eisenhower Parkway, Ann Arbor, MI, USA">
        <title>Comparative Genomics and Chromosome Evolution.</title>
        <authorList>
            <person name="Mudd A.B."/>
        </authorList>
    </citation>
    <scope>NUCLEOTIDE SEQUENCE</scope>
    <source>
        <strain evidence="2">237g6f4</strain>
        <tissue evidence="2">Blood</tissue>
    </source>
</reference>
<keyword evidence="3" id="KW-1185">Reference proteome</keyword>
<dbReference type="PANTHER" id="PTHR13622:SF8">
    <property type="entry name" value="THIAMIN PYROPHOSPHOKINASE 1"/>
    <property type="match status" value="1"/>
</dbReference>
<dbReference type="AlphaFoldDB" id="A0AAV6ZGE2"/>
<dbReference type="FunFam" id="3.90.79.10:FF:000019">
    <property type="entry name" value="Thiamin pyrophosphokinase, putative"/>
    <property type="match status" value="1"/>
</dbReference>
<dbReference type="GO" id="GO:0044715">
    <property type="term" value="F:8-oxo-dGDP phosphatase activity"/>
    <property type="evidence" value="ECO:0007669"/>
    <property type="project" value="UniProtKB-ARBA"/>
</dbReference>
<dbReference type="PROSITE" id="PS51462">
    <property type="entry name" value="NUDIX"/>
    <property type="match status" value="1"/>
</dbReference>
<evidence type="ECO:0000313" key="3">
    <source>
        <dbReference type="Proteomes" id="UP000824782"/>
    </source>
</evidence>
<organism evidence="2 3">
    <name type="scientific">Engystomops pustulosus</name>
    <name type="common">Tungara frog</name>
    <name type="synonym">Physalaemus pustulosus</name>
    <dbReference type="NCBI Taxonomy" id="76066"/>
    <lineage>
        <taxon>Eukaryota</taxon>
        <taxon>Metazoa</taxon>
        <taxon>Chordata</taxon>
        <taxon>Craniata</taxon>
        <taxon>Vertebrata</taxon>
        <taxon>Euteleostomi</taxon>
        <taxon>Amphibia</taxon>
        <taxon>Batrachia</taxon>
        <taxon>Anura</taxon>
        <taxon>Neobatrachia</taxon>
        <taxon>Hyloidea</taxon>
        <taxon>Leptodactylidae</taxon>
        <taxon>Leiuperinae</taxon>
        <taxon>Engystomops</taxon>
    </lineage>
</organism>
<dbReference type="SUPFAM" id="SSF55811">
    <property type="entry name" value="Nudix"/>
    <property type="match status" value="1"/>
</dbReference>
<name>A0AAV6ZGE2_ENGPU</name>
<dbReference type="InterPro" id="IPR000086">
    <property type="entry name" value="NUDIX_hydrolase_dom"/>
</dbReference>
<dbReference type="Proteomes" id="UP000824782">
    <property type="component" value="Unassembled WGS sequence"/>
</dbReference>